<dbReference type="Proteomes" id="UP000307173">
    <property type="component" value="Unassembled WGS sequence"/>
</dbReference>
<dbReference type="InterPro" id="IPR050403">
    <property type="entry name" value="Myosin_RLC"/>
</dbReference>
<dbReference type="InterPro" id="IPR018247">
    <property type="entry name" value="EF_Hand_1_Ca_BS"/>
</dbReference>
<sequence>MIDKDSDDKISLDDIKSTFTDLNFKIEDSEIKEGMLNGSNDLDFNQFVTLLTSKFTGFSEESELRDAFATFVENESINSKTLRDCLSNTVSDKDEKEALSAVVEEFTKENKVTGVSKFMADEFIEKIK</sequence>
<dbReference type="PROSITE" id="PS50222">
    <property type="entry name" value="EF_HAND_2"/>
    <property type="match status" value="1"/>
</dbReference>
<evidence type="ECO:0000313" key="4">
    <source>
        <dbReference type="EMBL" id="TID29839.1"/>
    </source>
</evidence>
<evidence type="ECO:0000256" key="2">
    <source>
        <dbReference type="ARBA" id="ARBA00022837"/>
    </source>
</evidence>
<reference evidence="4 5" key="1">
    <citation type="journal article" date="2019" name="Front. Genet.">
        <title>Whole-Genome Sequencing of the Opportunistic Yeast Pathogen Candida inconspicua Uncovers Its Hybrid Origin.</title>
        <authorList>
            <person name="Mixao V."/>
            <person name="Hansen A.P."/>
            <person name="Saus E."/>
            <person name="Boekhout T."/>
            <person name="Lass-Florl C."/>
            <person name="Gabaldon T."/>
        </authorList>
    </citation>
    <scope>NUCLEOTIDE SEQUENCE [LARGE SCALE GENOMIC DNA]</scope>
    <source>
        <strain evidence="4 5">CBS 180</strain>
    </source>
</reference>
<organism evidence="4 5">
    <name type="scientific">Pichia inconspicua</name>
    <dbReference type="NCBI Taxonomy" id="52247"/>
    <lineage>
        <taxon>Eukaryota</taxon>
        <taxon>Fungi</taxon>
        <taxon>Dikarya</taxon>
        <taxon>Ascomycota</taxon>
        <taxon>Saccharomycotina</taxon>
        <taxon>Pichiomycetes</taxon>
        <taxon>Pichiales</taxon>
        <taxon>Pichiaceae</taxon>
        <taxon>Pichia</taxon>
    </lineage>
</organism>
<evidence type="ECO:0000313" key="5">
    <source>
        <dbReference type="Proteomes" id="UP000307173"/>
    </source>
</evidence>
<comment type="caution">
    <text evidence="4">The sequence shown here is derived from an EMBL/GenBank/DDBJ whole genome shotgun (WGS) entry which is preliminary data.</text>
</comment>
<keyword evidence="1" id="KW-0677">Repeat</keyword>
<feature type="domain" description="EF-hand" evidence="3">
    <location>
        <begin position="1"/>
        <end position="25"/>
    </location>
</feature>
<keyword evidence="5" id="KW-1185">Reference proteome</keyword>
<evidence type="ECO:0000256" key="1">
    <source>
        <dbReference type="ARBA" id="ARBA00022737"/>
    </source>
</evidence>
<evidence type="ECO:0000259" key="3">
    <source>
        <dbReference type="PROSITE" id="PS50222"/>
    </source>
</evidence>
<dbReference type="EMBL" id="SELW01000234">
    <property type="protein sequence ID" value="TID29839.1"/>
    <property type="molecule type" value="Genomic_DNA"/>
</dbReference>
<gene>
    <name evidence="4" type="ORF">CANINC_001588</name>
</gene>
<dbReference type="PROSITE" id="PS00018">
    <property type="entry name" value="EF_HAND_1"/>
    <property type="match status" value="1"/>
</dbReference>
<dbReference type="InterPro" id="IPR002048">
    <property type="entry name" value="EF_hand_dom"/>
</dbReference>
<dbReference type="InterPro" id="IPR011992">
    <property type="entry name" value="EF-hand-dom_pair"/>
</dbReference>
<dbReference type="AlphaFoldDB" id="A0A4T0X3E0"/>
<keyword evidence="2" id="KW-0106">Calcium</keyword>
<dbReference type="OrthoDB" id="429467at2759"/>
<dbReference type="PANTHER" id="PTHR23049">
    <property type="entry name" value="MYOSIN REGULATORY LIGHT CHAIN 2"/>
    <property type="match status" value="1"/>
</dbReference>
<dbReference type="GO" id="GO:0005509">
    <property type="term" value="F:calcium ion binding"/>
    <property type="evidence" value="ECO:0007669"/>
    <property type="project" value="InterPro"/>
</dbReference>
<dbReference type="Gene3D" id="1.10.238.10">
    <property type="entry name" value="EF-hand"/>
    <property type="match status" value="1"/>
</dbReference>
<dbReference type="SUPFAM" id="SSF47473">
    <property type="entry name" value="EF-hand"/>
    <property type="match status" value="1"/>
</dbReference>
<dbReference type="STRING" id="52247.A0A4T0X3E0"/>
<name>A0A4T0X3E0_9ASCO</name>
<protein>
    <recommendedName>
        <fullName evidence="3">EF-hand domain-containing protein</fullName>
    </recommendedName>
</protein>
<proteinExistence type="predicted"/>
<accession>A0A4T0X3E0</accession>